<reference evidence="2" key="1">
    <citation type="submission" date="2022-01" db="EMBL/GenBank/DDBJ databases">
        <title>Comparative genomics reveals a dynamic genome evolution in the ectomycorrhizal milk-cap (Lactarius) mushrooms.</title>
        <authorList>
            <consortium name="DOE Joint Genome Institute"/>
            <person name="Lebreton A."/>
            <person name="Tang N."/>
            <person name="Kuo A."/>
            <person name="LaButti K."/>
            <person name="Drula E."/>
            <person name="Barry K."/>
            <person name="Clum A."/>
            <person name="Lipzen A."/>
            <person name="Mousain D."/>
            <person name="Ng V."/>
            <person name="Wang R."/>
            <person name="Wang X."/>
            <person name="Dai Y."/>
            <person name="Henrissat B."/>
            <person name="Grigoriev I.V."/>
            <person name="Guerin-Laguette A."/>
            <person name="Yu F."/>
            <person name="Martin F.M."/>
        </authorList>
    </citation>
    <scope>NUCLEOTIDE SEQUENCE</scope>
    <source>
        <strain evidence="2">QP</strain>
    </source>
</reference>
<dbReference type="SUPFAM" id="SSF51445">
    <property type="entry name" value="(Trans)glycosidases"/>
    <property type="match status" value="1"/>
</dbReference>
<dbReference type="Proteomes" id="UP001201163">
    <property type="component" value="Unassembled WGS sequence"/>
</dbReference>
<evidence type="ECO:0000313" key="3">
    <source>
        <dbReference type="Proteomes" id="UP001201163"/>
    </source>
</evidence>
<evidence type="ECO:0000256" key="1">
    <source>
        <dbReference type="SAM" id="SignalP"/>
    </source>
</evidence>
<comment type="caution">
    <text evidence="2">The sequence shown here is derived from an EMBL/GenBank/DDBJ whole genome shotgun (WGS) entry which is preliminary data.</text>
</comment>
<protein>
    <recommendedName>
        <fullName evidence="4">Glycoside hydrolase subgroup catalytic core</fullName>
    </recommendedName>
</protein>
<organism evidence="2 3">
    <name type="scientific">Lactarius akahatsu</name>
    <dbReference type="NCBI Taxonomy" id="416441"/>
    <lineage>
        <taxon>Eukaryota</taxon>
        <taxon>Fungi</taxon>
        <taxon>Dikarya</taxon>
        <taxon>Basidiomycota</taxon>
        <taxon>Agaricomycotina</taxon>
        <taxon>Agaricomycetes</taxon>
        <taxon>Russulales</taxon>
        <taxon>Russulaceae</taxon>
        <taxon>Lactarius</taxon>
    </lineage>
</organism>
<sequence length="566" mass="61245">MRPLLSLILAPSVFAAKWCGKVYKAGQAIDTPGGQFPLPVTTATPQLALRCNPALIPFLPDDLADNSSSLILVDALVRYKEIAGAQPLVMPSSPDTELFVNVSIDGMPLTSGTVSLNGSTSIPFSLSALSPRSNPYSLTCTGALSSPKQSFTSAPTNLTYLPSPPAFIGSITKFDLRTGGLLAKRADTQESYEPVFPVGFYTQFGGYLEGNDTVLEVLKSQGINVVHPIPTFDNLTAFNIMVDKMEELGLWLMYDMRWDYMNSTSVTEQVTSLRNRTNLLLYYTADEPDGSEDPLAAPATAATLINLLDPYRPSSLVLNCQDYFFSDYAAGTPILMQDTYPIGINATYSVRWHTPCTRIQGDCGCDNCVGDFEDIRNRMDDFAMRLEVLGWERSKSVWTVPQGFGSSEYWSRTPTGAEFLVQMIVAVNAGARGSVSWTDPTTADIKAAASAFASALPELTPFLLSSSLSQPPVHFSRVITSNRLDIGVWASAEGTTLVIAANLNYFAVDIMLDEVLSTTEFKSLALVNPRMMLDGGARINSTHITFGSVQSVTCVALQSLAQPAPP</sequence>
<feature type="signal peptide" evidence="1">
    <location>
        <begin position="1"/>
        <end position="15"/>
    </location>
</feature>
<evidence type="ECO:0000313" key="2">
    <source>
        <dbReference type="EMBL" id="KAH8988393.1"/>
    </source>
</evidence>
<keyword evidence="1" id="KW-0732">Signal</keyword>
<dbReference type="AlphaFoldDB" id="A0AAD4LES1"/>
<dbReference type="InterPro" id="IPR017853">
    <property type="entry name" value="GH"/>
</dbReference>
<dbReference type="EMBL" id="JAKELL010000042">
    <property type="protein sequence ID" value="KAH8988393.1"/>
    <property type="molecule type" value="Genomic_DNA"/>
</dbReference>
<name>A0AAD4LES1_9AGAM</name>
<feature type="chain" id="PRO_5042094504" description="Glycoside hydrolase subgroup catalytic core" evidence="1">
    <location>
        <begin position="16"/>
        <end position="566"/>
    </location>
</feature>
<evidence type="ECO:0008006" key="4">
    <source>
        <dbReference type="Google" id="ProtNLM"/>
    </source>
</evidence>
<keyword evidence="3" id="KW-1185">Reference proteome</keyword>
<gene>
    <name evidence="2" type="ORF">EDB92DRAFT_1035810</name>
</gene>
<accession>A0AAD4LES1</accession>
<proteinExistence type="predicted"/>